<feature type="domain" description="DDH" evidence="6">
    <location>
        <begin position="94"/>
        <end position="244"/>
    </location>
</feature>
<accession>A0A0P7W1S2</accession>
<dbReference type="OrthoDB" id="9809852at2"/>
<gene>
    <name evidence="10" type="primary">recJ</name>
    <name evidence="9" type="ORF">Ga0058931_1319</name>
    <name evidence="10" type="ORF">HLUCCA05_06395</name>
</gene>
<dbReference type="AlphaFoldDB" id="A0A0P7W1S2"/>
<sequence>MTGARAYLGVTCSALGRRWVGPDATHDRLAEAIWQATSLPPAVCAVLARAEVAPEQAADYLAPSLRALLPDPRSLKDMERAAARILQAATTRERIAIFADYDVDGACSAALLLDWLGAMGVRATLYVPDRLTEGYGPNAPAMTKLAAGHDLIVCVDCGTMAHDALAAAKGTDVVVLDHHLGAETLPPALAVVNPNRQDEDGDLGHLCAAGVVFLLLVEANRQGRAQGLQGPDLMALLDLVALATVADVAPLLGVNRAFVRQGLKIMAGRNRPGLRTLSDIARLDSAPRAYHLGYVIGPRINAGGRIGAADMGARLLATRDTAEAEALAARLDLLNTERREIEAAVRASALAQAEARGTDSPLAWAADDGWHPGVIGIAAARLKEATNRPSVVIALDGEIGKGSGRSVPGIDLGAAIHRLVREGLLIGGGGHKMAAGLTVARDGLEAAMQRLGDLLAQQGAGAQGPRSLRLDGTLMPGAITPELIAQLDAAGPFGASAPAPRFALADMRIEDIRRMGDTHLRFRCNGGDGNRLDVICFGAFDSDLGPMIAAHQGRRLHLAGQIEINFWGGRQTPQLRLDDAAIPHDTA</sequence>
<evidence type="ECO:0000313" key="12">
    <source>
        <dbReference type="Proteomes" id="UP000182045"/>
    </source>
</evidence>
<dbReference type="Proteomes" id="UP000182045">
    <property type="component" value="Unassembled WGS sequence"/>
</dbReference>
<dbReference type="InterPro" id="IPR004610">
    <property type="entry name" value="RecJ"/>
</dbReference>
<dbReference type="InterPro" id="IPR038763">
    <property type="entry name" value="DHH_sf"/>
</dbReference>
<keyword evidence="4" id="KW-0378">Hydrolase</keyword>
<dbReference type="EMBL" id="FBYC01000004">
    <property type="protein sequence ID" value="CUX80755.1"/>
    <property type="molecule type" value="Genomic_DNA"/>
</dbReference>
<dbReference type="SUPFAM" id="SSF64182">
    <property type="entry name" value="DHH phosphoesterases"/>
    <property type="match status" value="1"/>
</dbReference>
<evidence type="ECO:0000313" key="11">
    <source>
        <dbReference type="Proteomes" id="UP000050413"/>
    </source>
</evidence>
<dbReference type="Gene3D" id="3.10.310.30">
    <property type="match status" value="1"/>
</dbReference>
<dbReference type="InterPro" id="IPR041122">
    <property type="entry name" value="RecJ_OB"/>
</dbReference>
<dbReference type="Gene3D" id="3.90.1640.30">
    <property type="match status" value="1"/>
</dbReference>
<evidence type="ECO:0000259" key="6">
    <source>
        <dbReference type="Pfam" id="PF01368"/>
    </source>
</evidence>
<dbReference type="PANTHER" id="PTHR30255:SF2">
    <property type="entry name" value="SINGLE-STRANDED-DNA-SPECIFIC EXONUCLEASE RECJ"/>
    <property type="match status" value="1"/>
</dbReference>
<evidence type="ECO:0000256" key="4">
    <source>
        <dbReference type="ARBA" id="ARBA00022801"/>
    </source>
</evidence>
<feature type="domain" description="RecJ OB" evidence="8">
    <location>
        <begin position="470"/>
        <end position="579"/>
    </location>
</feature>
<evidence type="ECO:0000259" key="8">
    <source>
        <dbReference type="Pfam" id="PF17768"/>
    </source>
</evidence>
<proteinExistence type="inferred from homology"/>
<dbReference type="GO" id="GO:0006310">
    <property type="term" value="P:DNA recombination"/>
    <property type="evidence" value="ECO:0007669"/>
    <property type="project" value="InterPro"/>
</dbReference>
<organism evidence="10 11">
    <name type="scientific">Roseibaca calidilacus</name>
    <dbReference type="NCBI Taxonomy" id="1666912"/>
    <lineage>
        <taxon>Bacteria</taxon>
        <taxon>Pseudomonadati</taxon>
        <taxon>Pseudomonadota</taxon>
        <taxon>Alphaproteobacteria</taxon>
        <taxon>Rhodobacterales</taxon>
        <taxon>Paracoccaceae</taxon>
        <taxon>Roseinatronobacter</taxon>
    </lineage>
</organism>
<dbReference type="EMBL" id="LJSG01000020">
    <property type="protein sequence ID" value="KPP89783.1"/>
    <property type="molecule type" value="Genomic_DNA"/>
</dbReference>
<dbReference type="RefSeq" id="WP_072245629.1">
    <property type="nucleotide sequence ID" value="NZ_FBYC01000004.1"/>
</dbReference>
<dbReference type="GO" id="GO:0006281">
    <property type="term" value="P:DNA repair"/>
    <property type="evidence" value="ECO:0007669"/>
    <property type="project" value="InterPro"/>
</dbReference>
<evidence type="ECO:0000256" key="1">
    <source>
        <dbReference type="ARBA" id="ARBA00005915"/>
    </source>
</evidence>
<dbReference type="STRING" id="1666912.Ga0058931_1319"/>
<keyword evidence="12" id="KW-1185">Reference proteome</keyword>
<dbReference type="Proteomes" id="UP000050413">
    <property type="component" value="Unassembled WGS sequence"/>
</dbReference>
<name>A0A0P7W1S2_9RHOB</name>
<reference evidence="9 12" key="2">
    <citation type="submission" date="2016-01" db="EMBL/GenBank/DDBJ databases">
        <authorList>
            <person name="Varghese N."/>
        </authorList>
    </citation>
    <scope>NUCLEOTIDE SEQUENCE [LARGE SCALE GENOMIC DNA]</scope>
    <source>
        <strain evidence="9 12">HL-91</strain>
    </source>
</reference>
<dbReference type="GO" id="GO:0008409">
    <property type="term" value="F:5'-3' exonuclease activity"/>
    <property type="evidence" value="ECO:0007669"/>
    <property type="project" value="InterPro"/>
</dbReference>
<keyword evidence="5 10" id="KW-0269">Exonuclease</keyword>
<dbReference type="InterPro" id="IPR001667">
    <property type="entry name" value="DDH_dom"/>
</dbReference>
<dbReference type="Pfam" id="PF02272">
    <property type="entry name" value="DHHA1"/>
    <property type="match status" value="1"/>
</dbReference>
<evidence type="ECO:0000256" key="5">
    <source>
        <dbReference type="ARBA" id="ARBA00022839"/>
    </source>
</evidence>
<dbReference type="PATRIC" id="fig|1666912.4.peg.99"/>
<reference evidence="10 11" key="1">
    <citation type="submission" date="2015-09" db="EMBL/GenBank/DDBJ databases">
        <title>Identification and resolution of microdiversity through metagenomic sequencing of parallel consortia.</title>
        <authorList>
            <person name="Nelson W.C."/>
            <person name="Romine M.F."/>
            <person name="Lindemann S.R."/>
        </authorList>
    </citation>
    <scope>NUCLEOTIDE SEQUENCE [LARGE SCALE GENOMIC DNA]</scope>
    <source>
        <strain evidence="10">HL-91</strain>
    </source>
</reference>
<dbReference type="PANTHER" id="PTHR30255">
    <property type="entry name" value="SINGLE-STRANDED-DNA-SPECIFIC EXONUCLEASE RECJ"/>
    <property type="match status" value="1"/>
</dbReference>
<dbReference type="Pfam" id="PF01368">
    <property type="entry name" value="DHH"/>
    <property type="match status" value="1"/>
</dbReference>
<dbReference type="NCBIfam" id="TIGR00644">
    <property type="entry name" value="recJ"/>
    <property type="match status" value="1"/>
</dbReference>
<dbReference type="Pfam" id="PF17768">
    <property type="entry name" value="RecJ_OB"/>
    <property type="match status" value="1"/>
</dbReference>
<dbReference type="InterPro" id="IPR003156">
    <property type="entry name" value="DHHA1_dom"/>
</dbReference>
<evidence type="ECO:0000256" key="3">
    <source>
        <dbReference type="ARBA" id="ARBA00022722"/>
    </source>
</evidence>
<protein>
    <recommendedName>
        <fullName evidence="2">Single-stranded-DNA-specific exonuclease RecJ</fullName>
    </recommendedName>
</protein>
<evidence type="ECO:0000256" key="2">
    <source>
        <dbReference type="ARBA" id="ARBA00019841"/>
    </source>
</evidence>
<evidence type="ECO:0000313" key="9">
    <source>
        <dbReference type="EMBL" id="CUX80755.1"/>
    </source>
</evidence>
<dbReference type="GO" id="GO:0003676">
    <property type="term" value="F:nucleic acid binding"/>
    <property type="evidence" value="ECO:0007669"/>
    <property type="project" value="InterPro"/>
</dbReference>
<comment type="similarity">
    <text evidence="1">Belongs to the RecJ family.</text>
</comment>
<dbReference type="InterPro" id="IPR051673">
    <property type="entry name" value="SSDNA_exonuclease_RecJ"/>
</dbReference>
<evidence type="ECO:0000259" key="7">
    <source>
        <dbReference type="Pfam" id="PF02272"/>
    </source>
</evidence>
<feature type="domain" description="DHHA1" evidence="7">
    <location>
        <begin position="365"/>
        <end position="455"/>
    </location>
</feature>
<comment type="caution">
    <text evidence="10">The sequence shown here is derived from an EMBL/GenBank/DDBJ whole genome shotgun (WGS) entry which is preliminary data.</text>
</comment>
<keyword evidence="3" id="KW-0540">Nuclease</keyword>
<evidence type="ECO:0000313" key="10">
    <source>
        <dbReference type="EMBL" id="KPP89783.1"/>
    </source>
</evidence>